<reference evidence="2" key="1">
    <citation type="submission" date="2021-01" db="EMBL/GenBank/DDBJ databases">
        <authorList>
            <person name="Corre E."/>
            <person name="Pelletier E."/>
            <person name="Niang G."/>
            <person name="Scheremetjew M."/>
            <person name="Finn R."/>
            <person name="Kale V."/>
            <person name="Holt S."/>
            <person name="Cochrane G."/>
            <person name="Meng A."/>
            <person name="Brown T."/>
            <person name="Cohen L."/>
        </authorList>
    </citation>
    <scope>NUCLEOTIDE SEQUENCE</scope>
    <source>
        <strain evidence="2">Fehren 1</strain>
    </source>
</reference>
<keyword evidence="1" id="KW-0677">Repeat</keyword>
<evidence type="ECO:0000256" key="1">
    <source>
        <dbReference type="ARBA" id="ARBA00022737"/>
    </source>
</evidence>
<evidence type="ECO:0008006" key="3">
    <source>
        <dbReference type="Google" id="ProtNLM"/>
    </source>
</evidence>
<dbReference type="EMBL" id="HBIE01030973">
    <property type="protein sequence ID" value="CAE0314339.1"/>
    <property type="molecule type" value="Transcribed_RNA"/>
</dbReference>
<dbReference type="AlphaFoldDB" id="A0A7S3I5H5"/>
<dbReference type="PANTHER" id="PTHR43215">
    <property type="entry name" value="RADIAL SPOKE HEAD 1 HOMOLOG"/>
    <property type="match status" value="1"/>
</dbReference>
<sequence>MTYVNKDVYSGNWVAGKKDGQGTYIFEKTGEKYVGTFKNGQLVKGKWLYPNGSFFEGNFGFNQPKGAGSWKFANGNVVEGIYTQTKRADVDGNEIKLSWRTTSDICC</sequence>
<dbReference type="InterPro" id="IPR003409">
    <property type="entry name" value="MORN"/>
</dbReference>
<dbReference type="PANTHER" id="PTHR43215:SF14">
    <property type="entry name" value="RADIAL SPOKE HEAD 1 HOMOLOG"/>
    <property type="match status" value="1"/>
</dbReference>
<accession>A0A7S3I5H5</accession>
<organism evidence="2">
    <name type="scientific">Favella ehrenbergii</name>
    <dbReference type="NCBI Taxonomy" id="182087"/>
    <lineage>
        <taxon>Eukaryota</taxon>
        <taxon>Sar</taxon>
        <taxon>Alveolata</taxon>
        <taxon>Ciliophora</taxon>
        <taxon>Intramacronucleata</taxon>
        <taxon>Spirotrichea</taxon>
        <taxon>Choreotrichia</taxon>
        <taxon>Tintinnida</taxon>
        <taxon>Xystonellidae</taxon>
        <taxon>Favella</taxon>
    </lineage>
</organism>
<dbReference type="SUPFAM" id="SSF82185">
    <property type="entry name" value="Histone H3 K4-specific methyltransferase SET7/9 N-terminal domain"/>
    <property type="match status" value="1"/>
</dbReference>
<dbReference type="Pfam" id="PF02493">
    <property type="entry name" value="MORN"/>
    <property type="match status" value="3"/>
</dbReference>
<dbReference type="Gene3D" id="2.20.110.10">
    <property type="entry name" value="Histone H3 K4-specific methyltransferase SET7/9 N-terminal domain"/>
    <property type="match status" value="1"/>
</dbReference>
<evidence type="ECO:0000313" key="2">
    <source>
        <dbReference type="EMBL" id="CAE0314339.1"/>
    </source>
</evidence>
<proteinExistence type="predicted"/>
<name>A0A7S3I5H5_9SPIT</name>
<gene>
    <name evidence="2" type="ORF">FEHR0123_LOCUS9265</name>
</gene>
<protein>
    <recommendedName>
        <fullName evidence="3">MORN repeat protein</fullName>
    </recommendedName>
</protein>
<dbReference type="SMART" id="SM00698">
    <property type="entry name" value="MORN"/>
    <property type="match status" value="1"/>
</dbReference>